<keyword evidence="1" id="KW-0472">Membrane</keyword>
<accession>A0AAE3IGT5</accession>
<keyword evidence="3" id="KW-1185">Reference proteome</keyword>
<dbReference type="AlphaFoldDB" id="A0AAE3IGT5"/>
<evidence type="ECO:0000256" key="1">
    <source>
        <dbReference type="SAM" id="Phobius"/>
    </source>
</evidence>
<evidence type="ECO:0000313" key="2">
    <source>
        <dbReference type="EMBL" id="MCU6705649.1"/>
    </source>
</evidence>
<dbReference type="RefSeq" id="WP_267300928.1">
    <property type="nucleotide sequence ID" value="NZ_JAOQJZ010000005.1"/>
</dbReference>
<proteinExistence type="predicted"/>
<dbReference type="EMBL" id="JAOQJZ010000005">
    <property type="protein sequence ID" value="MCU6705649.1"/>
    <property type="molecule type" value="Genomic_DNA"/>
</dbReference>
<name>A0AAE3IGT5_9FIRM</name>
<dbReference type="Proteomes" id="UP001208131">
    <property type="component" value="Unassembled WGS sequence"/>
</dbReference>
<keyword evidence="1" id="KW-1133">Transmembrane helix</keyword>
<protein>
    <submittedName>
        <fullName evidence="2">Uncharacterized protein</fullName>
    </submittedName>
</protein>
<evidence type="ECO:0000313" key="3">
    <source>
        <dbReference type="Proteomes" id="UP001208131"/>
    </source>
</evidence>
<comment type="caution">
    <text evidence="2">The sequence shown here is derived from an EMBL/GenBank/DDBJ whole genome shotgun (WGS) entry which is preliminary data.</text>
</comment>
<organism evidence="2 3">
    <name type="scientific">Hominimerdicola aceti</name>
    <dbReference type="NCBI Taxonomy" id="2981726"/>
    <lineage>
        <taxon>Bacteria</taxon>
        <taxon>Bacillati</taxon>
        <taxon>Bacillota</taxon>
        <taxon>Clostridia</taxon>
        <taxon>Eubacteriales</taxon>
        <taxon>Oscillospiraceae</taxon>
        <taxon>Hominimerdicola</taxon>
    </lineage>
</organism>
<keyword evidence="1" id="KW-0812">Transmembrane</keyword>
<reference evidence="2 3" key="1">
    <citation type="journal article" date="2021" name="ISME Commun">
        <title>Automated analysis of genomic sequences facilitates high-throughput and comprehensive description of bacteria.</title>
        <authorList>
            <person name="Hitch T.C.A."/>
        </authorList>
    </citation>
    <scope>NUCLEOTIDE SEQUENCE [LARGE SCALE GENOMIC DNA]</scope>
    <source>
        <strain evidence="2 3">Sanger_31</strain>
    </source>
</reference>
<sequence length="95" mass="11118">MLEELFQNAETATAIFIGLNIIWLVIVIALIICVFNISIRQSHQDRGQDTIIKLLQNISDQQEDILDELKYLNDSNDVDRQEQEDYTEPNDYQDF</sequence>
<gene>
    <name evidence="2" type="ORF">OCV57_06895</name>
</gene>
<feature type="transmembrane region" description="Helical" evidence="1">
    <location>
        <begin position="12"/>
        <end position="37"/>
    </location>
</feature>